<name>A0ABQ0L9X6_MYCCL</name>
<evidence type="ECO:0000256" key="2">
    <source>
        <dbReference type="ARBA" id="ARBA00022723"/>
    </source>
</evidence>
<dbReference type="GO" id="GO:0004601">
    <property type="term" value="F:peroxidase activity"/>
    <property type="evidence" value="ECO:0007669"/>
    <property type="project" value="UniProtKB-KW"/>
</dbReference>
<dbReference type="PROSITE" id="PS50292">
    <property type="entry name" value="PEROXIDASE_3"/>
    <property type="match status" value="1"/>
</dbReference>
<evidence type="ECO:0000313" key="8">
    <source>
        <dbReference type="Proteomes" id="UP000815677"/>
    </source>
</evidence>
<dbReference type="SUPFAM" id="SSF48452">
    <property type="entry name" value="TPR-like"/>
    <property type="match status" value="1"/>
</dbReference>
<dbReference type="InterPro" id="IPR037120">
    <property type="entry name" value="Haem_peroxidase_sf_animal"/>
</dbReference>
<gene>
    <name evidence="7" type="ORF">MCHLO_04808</name>
</gene>
<dbReference type="InterPro" id="IPR011990">
    <property type="entry name" value="TPR-like_helical_dom_sf"/>
</dbReference>
<keyword evidence="1" id="KW-0349">Heme</keyword>
<accession>A0ABQ0L9X6</accession>
<evidence type="ECO:0000256" key="5">
    <source>
        <dbReference type="ARBA" id="ARBA00023004"/>
    </source>
</evidence>
<dbReference type="InterPro" id="IPR019791">
    <property type="entry name" value="Haem_peroxidase_animal"/>
</dbReference>
<dbReference type="Gene3D" id="1.10.630.10">
    <property type="entry name" value="Cytochrome P450"/>
    <property type="match status" value="1"/>
</dbReference>
<dbReference type="Gene3D" id="1.10.640.10">
    <property type="entry name" value="Haem peroxidase domain superfamily, animal type"/>
    <property type="match status" value="1"/>
</dbReference>
<reference evidence="7" key="1">
    <citation type="submission" date="2014-09" db="EMBL/GenBank/DDBJ databases">
        <title>Genome sequence of the luminous mushroom Mycena chlorophos for searching fungal bioluminescence genes.</title>
        <authorList>
            <person name="Tanaka Y."/>
            <person name="Kasuga D."/>
            <person name="Oba Y."/>
            <person name="Hase S."/>
            <person name="Sato K."/>
            <person name="Oba Y."/>
            <person name="Sakakibara Y."/>
        </authorList>
    </citation>
    <scope>NUCLEOTIDE SEQUENCE</scope>
</reference>
<dbReference type="CDD" id="cd09817">
    <property type="entry name" value="linoleate_diol_synthase_like"/>
    <property type="match status" value="1"/>
</dbReference>
<dbReference type="EMBL" id="DF843379">
    <property type="protein sequence ID" value="GAT47347.1"/>
    <property type="molecule type" value="Genomic_DNA"/>
</dbReference>
<protein>
    <submittedName>
        <fullName evidence="7">Heme peroxidase</fullName>
    </submittedName>
</protein>
<proteinExistence type="predicted"/>
<keyword evidence="3" id="KW-0223">Dioxygenase</keyword>
<keyword evidence="7" id="KW-0575">Peroxidase</keyword>
<dbReference type="SUPFAM" id="SSF48113">
    <property type="entry name" value="Heme-dependent peroxidases"/>
    <property type="match status" value="1"/>
</dbReference>
<dbReference type="SUPFAM" id="SSF48264">
    <property type="entry name" value="Cytochrome P450"/>
    <property type="match status" value="1"/>
</dbReference>
<feature type="compositionally biased region" description="Polar residues" evidence="6">
    <location>
        <begin position="385"/>
        <end position="394"/>
    </location>
</feature>
<dbReference type="InterPro" id="IPR010255">
    <property type="entry name" value="Haem_peroxidase_sf"/>
</dbReference>
<sequence length="1408" mass="154866">MDSSELYAVKRQFFLGAFKSVIAHPAPDVDAADYIPTLVYQARAHIALGDANGAIAILPTDSENVAVKAVSALARCVSAADSASQEPILEELRDLAVEIEGEDVEGTDRNKFSVRVLAGTAFARAGEVEEALETLGAETEDLEAVAVIVQIYLSINRPDRAKKEFERAKNWAEDDLLLQLIESSIGLVASRDGYSNANSFYTEQLGNPTLSSPHILTARGVTRILRNEIPEAKSDLEESLQQQNNDAEALAAAVVAAGIDAKKADEAEELWTRLSTEHPAHPLVVDVAQKAGLFDEASSIPNPRLHTGFHLTVHHAKLMPSPTSAPIAPVYGLFASHAVEAGIRLLASVRGPPCPPTMNRRSSFFRRQPSVSSTSAKADAPTNGHAASNGTVTDSSASANTNHAAATVKLLQGIRDQLSKGVSAINTSAVSAVADAIRHREAIDDRKLALEHGITVVSKIPESWELATTMQNKIIELFYNDLAHPHATNIGNQYAWRAADGSNNNVQVPSMGQAHTPYARSVQQSHPLPKKDLPDASLIFDALLKREGFTQHPAGLSSLMFSFAALVIHSIFRTSHKDVNINDTSSYVDLSPLYGVDQKEQDTVRSRALGLGLLHPDVFAEDRLLLLPPAVCVLLVLFSRNHNYIAQRIYEINERGNYKDPKDLTEKERAAQDEELFQTARLVNCGWFGSVVFSDYFSSILGLVREGSHWSLNPFGEFRQEDHDLFARGQGNVCSVEFNCLYRWHATTSEADEQWVSKVFEQIFHGKSPEEVTPKDFQAAAIEVASKRPDVEHWTFGNIERQPDGSFKDEDLAKILKNATESPAAAFGARGTPASMRLHEMMGIEQNRRWGVCSLNDFRRYLGLKPYSSFLEWNPREEIAEAAEKLYGNIEYLELYVGLQAEETKPVVEGAGLCPGYTISRAILADAIALTRGDRYFTYDYTPFNLTSWGFADCQREPHAYGFGSTLGRLFQRTLPNSFTEDSTYAFFPLLTPSAMKTNLAKLDRLAGYDMTRPADQKPVQVVRDYATVVEILKSAKFSSPYATRAAKIVKGGGFFIVDSEEKRKELYTKLFASPDLLNKTATFFHENTKRLISSASFKLVGGKTAIVDIVRDVLKLVPAYWAADIAGIKLKTKDNHDGDLTPLELYTMLSEIYEFVFLDTEKAKIKVVEPKVRQHVEKLLHHIGDPRVSFAENVVSLFKNKKTGQSDLLKRLRELGSSSELPNMVLAVMVGATAEISLNLTNLVNAYLGSEHEQKIRSSADISGFVRESVRLDPPFEGVHRVATSEATVGGTTFSKGSRVFVDIAAVSVDAACCANPTSVDPTRKTEVYLHGDGSFKSFGDAFNVKILSEVLKAVFSYKNVARAPGQSGVLKRFVDTSRLDLRFAYMDAASKYTTPFPSSMSIQYDA</sequence>
<dbReference type="Pfam" id="PF03098">
    <property type="entry name" value="An_peroxidase"/>
    <property type="match status" value="2"/>
</dbReference>
<dbReference type="Gene3D" id="1.25.40.10">
    <property type="entry name" value="Tetratricopeptide repeat domain"/>
    <property type="match status" value="1"/>
</dbReference>
<evidence type="ECO:0000313" key="7">
    <source>
        <dbReference type="EMBL" id="GAT47347.1"/>
    </source>
</evidence>
<organism evidence="7 8">
    <name type="scientific">Mycena chlorophos</name>
    <name type="common">Agaric fungus</name>
    <name type="synonym">Agaricus chlorophos</name>
    <dbReference type="NCBI Taxonomy" id="658473"/>
    <lineage>
        <taxon>Eukaryota</taxon>
        <taxon>Fungi</taxon>
        <taxon>Dikarya</taxon>
        <taxon>Basidiomycota</taxon>
        <taxon>Agaricomycotina</taxon>
        <taxon>Agaricomycetes</taxon>
        <taxon>Agaricomycetidae</taxon>
        <taxon>Agaricales</taxon>
        <taxon>Marasmiineae</taxon>
        <taxon>Mycenaceae</taxon>
        <taxon>Mycena</taxon>
    </lineage>
</organism>
<dbReference type="PANTHER" id="PTHR11903:SF37">
    <property type="entry name" value="PSI-PRODUCING OXYGENASE A"/>
    <property type="match status" value="1"/>
</dbReference>
<dbReference type="Proteomes" id="UP000815677">
    <property type="component" value="Unassembled WGS sequence"/>
</dbReference>
<dbReference type="InterPro" id="IPR034812">
    <property type="entry name" value="Ppo-like_N"/>
</dbReference>
<dbReference type="InterPro" id="IPR036396">
    <property type="entry name" value="Cyt_P450_sf"/>
</dbReference>
<keyword evidence="4" id="KW-0560">Oxidoreductase</keyword>
<evidence type="ECO:0000256" key="6">
    <source>
        <dbReference type="SAM" id="MobiDB-lite"/>
    </source>
</evidence>
<dbReference type="Pfam" id="PF04733">
    <property type="entry name" value="Coatomer_E"/>
    <property type="match status" value="1"/>
</dbReference>
<dbReference type="PANTHER" id="PTHR11903">
    <property type="entry name" value="PROSTAGLANDIN G/H SYNTHASE"/>
    <property type="match status" value="1"/>
</dbReference>
<keyword evidence="2" id="KW-0479">Metal-binding</keyword>
<evidence type="ECO:0000256" key="3">
    <source>
        <dbReference type="ARBA" id="ARBA00022964"/>
    </source>
</evidence>
<evidence type="ECO:0000256" key="1">
    <source>
        <dbReference type="ARBA" id="ARBA00022617"/>
    </source>
</evidence>
<dbReference type="InterPro" id="IPR050783">
    <property type="entry name" value="Oxylipin_biosynth_metab"/>
</dbReference>
<keyword evidence="8" id="KW-1185">Reference proteome</keyword>
<feature type="region of interest" description="Disordered" evidence="6">
    <location>
        <begin position="360"/>
        <end position="398"/>
    </location>
</feature>
<dbReference type="PRINTS" id="PR00457">
    <property type="entry name" value="ANPEROXIDASE"/>
</dbReference>
<keyword evidence="5" id="KW-0408">Iron</keyword>
<evidence type="ECO:0000256" key="4">
    <source>
        <dbReference type="ARBA" id="ARBA00023002"/>
    </source>
</evidence>